<evidence type="ECO:0000313" key="3">
    <source>
        <dbReference type="EMBL" id="KXB57991.1"/>
    </source>
</evidence>
<dbReference type="SUPFAM" id="SSF69500">
    <property type="entry name" value="DTD-like"/>
    <property type="match status" value="1"/>
</dbReference>
<dbReference type="Proteomes" id="UP000070467">
    <property type="component" value="Unassembled WGS sequence"/>
</dbReference>
<comment type="function">
    <text evidence="2">An aminoacyl-tRNA editing enzyme that deacylates mischarged D-aminoacyl-tRNAs. Also deacylates mischarged glycyl-tRNA(Ala), protecting cells against glycine mischarging by AlaRS. Acts via tRNA-based rather than protein-based catalysis; rejects L-amino acids rather than detecting D-amino acids in the active site. By recycling D-aminoacyl-tRNA to D-amino acids and free tRNA molecules, this enzyme counteracts the toxicity associated with the formation of D-aminoacyl-tRNA entities in vivo and helps enforce protein L-homochirality.</text>
</comment>
<comment type="catalytic activity">
    <reaction evidence="2">
        <text>glycyl-tRNA(Ala) + H2O = tRNA(Ala) + glycine + H(+)</text>
        <dbReference type="Rhea" id="RHEA:53744"/>
        <dbReference type="Rhea" id="RHEA-COMP:9657"/>
        <dbReference type="Rhea" id="RHEA-COMP:13640"/>
        <dbReference type="ChEBI" id="CHEBI:15377"/>
        <dbReference type="ChEBI" id="CHEBI:15378"/>
        <dbReference type="ChEBI" id="CHEBI:57305"/>
        <dbReference type="ChEBI" id="CHEBI:78442"/>
        <dbReference type="ChEBI" id="CHEBI:78522"/>
    </reaction>
</comment>
<accession>A0ABR5TLR6</accession>
<evidence type="ECO:0000256" key="2">
    <source>
        <dbReference type="HAMAP-Rule" id="MF_00518"/>
    </source>
</evidence>
<comment type="domain">
    <text evidence="2">A Gly-cisPro motif from one monomer fits into the active site of the other monomer to allow specific chiral rejection of L-amino acids.</text>
</comment>
<keyword evidence="2" id="KW-0963">Cytoplasm</keyword>
<dbReference type="PANTHER" id="PTHR10472">
    <property type="entry name" value="D-TYROSYL-TRNA TYR DEACYLASE"/>
    <property type="match status" value="1"/>
</dbReference>
<dbReference type="InterPro" id="IPR003732">
    <property type="entry name" value="Daa-tRNA_deacyls_DTD"/>
</dbReference>
<dbReference type="EC" id="3.1.1.-" evidence="2"/>
<keyword evidence="2" id="KW-0378">Hydrolase</keyword>
<name>A0ABR5TLR6_9BACL</name>
<dbReference type="PANTHER" id="PTHR10472:SF5">
    <property type="entry name" value="D-AMINOACYL-TRNA DEACYLASE 1"/>
    <property type="match status" value="1"/>
</dbReference>
<comment type="subunit">
    <text evidence="2">Homodimer.</text>
</comment>
<evidence type="ECO:0000256" key="1">
    <source>
        <dbReference type="ARBA" id="ARBA00009673"/>
    </source>
</evidence>
<dbReference type="HAMAP" id="MF_00518">
    <property type="entry name" value="Deacylase_Dtd"/>
    <property type="match status" value="1"/>
</dbReference>
<gene>
    <name evidence="2" type="primary">dtd</name>
    <name evidence="3" type="ORF">HMPREF1871_00657</name>
</gene>
<organism evidence="3 4">
    <name type="scientific">Gemelliphila asaccharolytica</name>
    <dbReference type="NCBI Taxonomy" id="502393"/>
    <lineage>
        <taxon>Bacteria</taxon>
        <taxon>Bacillati</taxon>
        <taxon>Bacillota</taxon>
        <taxon>Bacilli</taxon>
        <taxon>Bacillales</taxon>
        <taxon>Gemellaceae</taxon>
        <taxon>Gemelliphila</taxon>
    </lineage>
</organism>
<comment type="caution">
    <text evidence="3">The sequence shown here is derived from an EMBL/GenBank/DDBJ whole genome shotgun (WGS) entry which is preliminary data.</text>
</comment>
<dbReference type="RefSeq" id="WP_066129998.1">
    <property type="nucleotide sequence ID" value="NZ_KQ959874.1"/>
</dbReference>
<dbReference type="EMBL" id="LSDB01000023">
    <property type="protein sequence ID" value="KXB57991.1"/>
    <property type="molecule type" value="Genomic_DNA"/>
</dbReference>
<feature type="short sequence motif" description="Gly-cisPro motif, important for rejection of L-amino acids" evidence="2">
    <location>
        <begin position="137"/>
        <end position="138"/>
    </location>
</feature>
<evidence type="ECO:0000313" key="4">
    <source>
        <dbReference type="Proteomes" id="UP000070467"/>
    </source>
</evidence>
<proteinExistence type="inferred from homology"/>
<dbReference type="NCBIfam" id="TIGR00256">
    <property type="entry name" value="D-aminoacyl-tRNA deacylase"/>
    <property type="match status" value="1"/>
</dbReference>
<keyword evidence="4" id="KW-1185">Reference proteome</keyword>
<reference evidence="3 4" key="1">
    <citation type="submission" date="2016-01" db="EMBL/GenBank/DDBJ databases">
        <authorList>
            <person name="Mitreva M."/>
            <person name="Pepin K.H."/>
            <person name="Mihindukulasuriya K.A."/>
            <person name="Fulton R."/>
            <person name="Fronick C."/>
            <person name="O'Laughlin M."/>
            <person name="Miner T."/>
            <person name="Herter B."/>
            <person name="Rosa B.A."/>
            <person name="Cordes M."/>
            <person name="Tomlinson C."/>
            <person name="Wollam A."/>
            <person name="Palsikar V.B."/>
            <person name="Mardis E.R."/>
            <person name="Wilson R.K."/>
        </authorList>
    </citation>
    <scope>NUCLEOTIDE SEQUENCE [LARGE SCALE GENOMIC DNA]</scope>
    <source>
        <strain evidence="3 4">KA00071</strain>
    </source>
</reference>
<comment type="catalytic activity">
    <reaction evidence="2">
        <text>a D-aminoacyl-tRNA + H2O = a tRNA + a D-alpha-amino acid + H(+)</text>
        <dbReference type="Rhea" id="RHEA:13953"/>
        <dbReference type="Rhea" id="RHEA-COMP:10123"/>
        <dbReference type="Rhea" id="RHEA-COMP:10124"/>
        <dbReference type="ChEBI" id="CHEBI:15377"/>
        <dbReference type="ChEBI" id="CHEBI:15378"/>
        <dbReference type="ChEBI" id="CHEBI:59871"/>
        <dbReference type="ChEBI" id="CHEBI:78442"/>
        <dbReference type="ChEBI" id="CHEBI:79333"/>
        <dbReference type="EC" id="3.1.1.96"/>
    </reaction>
</comment>
<keyword evidence="2" id="KW-0694">RNA-binding</keyword>
<dbReference type="Pfam" id="PF02580">
    <property type="entry name" value="Tyr_Deacylase"/>
    <property type="match status" value="1"/>
</dbReference>
<dbReference type="Gene3D" id="3.50.80.10">
    <property type="entry name" value="D-tyrosyl-tRNA(Tyr) deacylase"/>
    <property type="match status" value="1"/>
</dbReference>
<keyword evidence="2" id="KW-0820">tRNA-binding</keyword>
<sequence>MKVLLQKVKRAYVTVNGKKTGEIEKGYCLLVGIHKNSTEEDAKYLAKKISEARLFEDENDKINLGIKDVSGEILSISQFTLYANTKKGKRPSFTDAAEPSKAKELYIKFNQFLEENSLTVKTGIFQEHMEVNIVNDGPMTVEYEKLTGK</sequence>
<comment type="subcellular location">
    <subcellularLocation>
        <location evidence="2">Cytoplasm</location>
    </subcellularLocation>
</comment>
<dbReference type="EC" id="3.1.1.96" evidence="2"/>
<comment type="similarity">
    <text evidence="1 2">Belongs to the DTD family.</text>
</comment>
<protein>
    <recommendedName>
        <fullName evidence="2">D-aminoacyl-tRNA deacylase</fullName>
        <shortName evidence="2">DTD</shortName>
        <ecNumber evidence="2">3.1.1.96</ecNumber>
    </recommendedName>
    <alternativeName>
        <fullName evidence="2">Gly-tRNA(Ala) deacylase</fullName>
        <ecNumber evidence="2">3.1.1.-</ecNumber>
    </alternativeName>
</protein>
<dbReference type="InterPro" id="IPR023509">
    <property type="entry name" value="DTD-like_sf"/>
</dbReference>